<dbReference type="AlphaFoldDB" id="A0AB39NZ39"/>
<feature type="compositionally biased region" description="Pro residues" evidence="1">
    <location>
        <begin position="200"/>
        <end position="220"/>
    </location>
</feature>
<protein>
    <submittedName>
        <fullName evidence="2">Uncharacterized protein</fullName>
    </submittedName>
</protein>
<dbReference type="EMBL" id="CP163435">
    <property type="protein sequence ID" value="XDQ23477.1"/>
    <property type="molecule type" value="Genomic_DNA"/>
</dbReference>
<proteinExistence type="predicted"/>
<name>A0AB39NZ39_9ACTN</name>
<organism evidence="2">
    <name type="scientific">Streptomyces sp. R21</name>
    <dbReference type="NCBI Taxonomy" id="3238627"/>
    <lineage>
        <taxon>Bacteria</taxon>
        <taxon>Bacillati</taxon>
        <taxon>Actinomycetota</taxon>
        <taxon>Actinomycetes</taxon>
        <taxon>Kitasatosporales</taxon>
        <taxon>Streptomycetaceae</taxon>
        <taxon>Streptomyces</taxon>
    </lineage>
</organism>
<dbReference type="RefSeq" id="WP_369229234.1">
    <property type="nucleotide sequence ID" value="NZ_CP163435.1"/>
</dbReference>
<reference evidence="2" key="1">
    <citation type="submission" date="2024-07" db="EMBL/GenBank/DDBJ databases">
        <authorList>
            <person name="Yu S.T."/>
        </authorList>
    </citation>
    <scope>NUCLEOTIDE SEQUENCE</scope>
    <source>
        <strain evidence="2">R21</strain>
    </source>
</reference>
<sequence>MTTTQWPEPLTVRAFLLGHEGPDAAETLLGPLHDGGTARTLLDGTRPLPAAADRAVEHQLASAIDSFLGLEFFDVTAIGWRKHPALKAAARRTRAAPGSEEVVALATHQVTSSHSPYVDVFLDGARIGTLDVRLILIFRIGGLVAIVRNAHLVSIRSGHCALEARLALRRIVLAQRQGKLDLPGIWHMHDPIPLLHDEPPPPPPPPPPYQPPQPPPYAPR</sequence>
<accession>A0AB39NZ39</accession>
<gene>
    <name evidence="2" type="ORF">AB5J56_01550</name>
</gene>
<feature type="region of interest" description="Disordered" evidence="1">
    <location>
        <begin position="193"/>
        <end position="220"/>
    </location>
</feature>
<evidence type="ECO:0000313" key="2">
    <source>
        <dbReference type="EMBL" id="XDQ23477.1"/>
    </source>
</evidence>
<evidence type="ECO:0000256" key="1">
    <source>
        <dbReference type="SAM" id="MobiDB-lite"/>
    </source>
</evidence>